<dbReference type="AlphaFoldDB" id="A0ABD3M0U2"/>
<evidence type="ECO:0000256" key="1">
    <source>
        <dbReference type="SAM" id="MobiDB-lite"/>
    </source>
</evidence>
<dbReference type="Gene3D" id="6.10.140.530">
    <property type="match status" value="1"/>
</dbReference>
<dbReference type="EMBL" id="JALLBG020000257">
    <property type="protein sequence ID" value="KAL3757630.1"/>
    <property type="molecule type" value="Genomic_DNA"/>
</dbReference>
<organism evidence="2 3">
    <name type="scientific">Discostella pseudostelligera</name>
    <dbReference type="NCBI Taxonomy" id="259834"/>
    <lineage>
        <taxon>Eukaryota</taxon>
        <taxon>Sar</taxon>
        <taxon>Stramenopiles</taxon>
        <taxon>Ochrophyta</taxon>
        <taxon>Bacillariophyta</taxon>
        <taxon>Coscinodiscophyceae</taxon>
        <taxon>Thalassiosirophycidae</taxon>
        <taxon>Stephanodiscales</taxon>
        <taxon>Stephanodiscaceae</taxon>
        <taxon>Discostella</taxon>
    </lineage>
</organism>
<sequence>MADATDVVGDNDGILCSFELYDHNALINAAKFFVFCQINKSDILHLHDKSIEPSSVTKEESTSWDDQFGNIAAWYIKHGSYAPKGMPTKLKKFVSRQQEQHRLFTSGLDSELTSERIEKLEGICFPVDKAASKEPRDDDTTSSRRNRSWEEFRLDLAIMYIQKGNYDANSFDDVELRRWAAEQKRQHKLYLGGKQSTLSIGQIQKLMEIKFISKRPKQRLWSENVADLLAFRIQFGTFDVLSAQVVPNSKGKSLNPCANATALKNLQEWVTKIRGYYSESSKSVETNEDFTQDQKSKLDSVGFPWDGCWVSSEALILEEPYIPKEQEKTGSSTFEDGSAPVAAHDSSTSDRVASSTQ</sequence>
<reference evidence="2 3" key="1">
    <citation type="submission" date="2024-10" db="EMBL/GenBank/DDBJ databases">
        <title>Updated reference genomes for cyclostephanoid diatoms.</title>
        <authorList>
            <person name="Roberts W.R."/>
            <person name="Alverson A.J."/>
        </authorList>
    </citation>
    <scope>NUCLEOTIDE SEQUENCE [LARGE SCALE GENOMIC DNA]</scope>
    <source>
        <strain evidence="2 3">AJA232-27</strain>
    </source>
</reference>
<dbReference type="PANTHER" id="PTHR33418:SF1">
    <property type="entry name" value="HELICASE-ASSOCIATED DOMAIN-CONTAINING PROTEIN"/>
    <property type="match status" value="1"/>
</dbReference>
<keyword evidence="3" id="KW-1185">Reference proteome</keyword>
<evidence type="ECO:0008006" key="4">
    <source>
        <dbReference type="Google" id="ProtNLM"/>
    </source>
</evidence>
<accession>A0ABD3M0U2</accession>
<proteinExistence type="predicted"/>
<protein>
    <recommendedName>
        <fullName evidence="4">Helicase-associated domain-containing protein</fullName>
    </recommendedName>
</protein>
<dbReference type="Proteomes" id="UP001530293">
    <property type="component" value="Unassembled WGS sequence"/>
</dbReference>
<name>A0ABD3M0U2_9STRA</name>
<evidence type="ECO:0000313" key="3">
    <source>
        <dbReference type="Proteomes" id="UP001530293"/>
    </source>
</evidence>
<feature type="region of interest" description="Disordered" evidence="1">
    <location>
        <begin position="321"/>
        <end position="357"/>
    </location>
</feature>
<dbReference type="PANTHER" id="PTHR33418">
    <property type="entry name" value="HELICASE-ASSOCIATED"/>
    <property type="match status" value="1"/>
</dbReference>
<comment type="caution">
    <text evidence="2">The sequence shown here is derived from an EMBL/GenBank/DDBJ whole genome shotgun (WGS) entry which is preliminary data.</text>
</comment>
<evidence type="ECO:0000313" key="2">
    <source>
        <dbReference type="EMBL" id="KAL3757630.1"/>
    </source>
</evidence>
<gene>
    <name evidence="2" type="ORF">ACHAWU_004732</name>
</gene>
<feature type="compositionally biased region" description="Polar residues" evidence="1">
    <location>
        <begin position="345"/>
        <end position="357"/>
    </location>
</feature>